<sequence>MAKNLEELYRLSEQHLSLPGQEAFQVLVARNDMLSAKMLLLGAILSETECLTLHKKVVDDLLKEVGLSLAELNAAITAS</sequence>
<name>A0A1F6FHD6_9BACT</name>
<evidence type="ECO:0000313" key="2">
    <source>
        <dbReference type="Proteomes" id="UP000177325"/>
    </source>
</evidence>
<accession>A0A1F6FHD6</accession>
<reference evidence="1 2" key="1">
    <citation type="journal article" date="2016" name="Nat. Commun.">
        <title>Thousands of microbial genomes shed light on interconnected biogeochemical processes in an aquifer system.</title>
        <authorList>
            <person name="Anantharaman K."/>
            <person name="Brown C.T."/>
            <person name="Hug L.A."/>
            <person name="Sharon I."/>
            <person name="Castelle C.J."/>
            <person name="Probst A.J."/>
            <person name="Thomas B.C."/>
            <person name="Singh A."/>
            <person name="Wilkins M.J."/>
            <person name="Karaoz U."/>
            <person name="Brodie E.L."/>
            <person name="Williams K.H."/>
            <person name="Hubbard S.S."/>
            <person name="Banfield J.F."/>
        </authorList>
    </citation>
    <scope>NUCLEOTIDE SEQUENCE [LARGE SCALE GENOMIC DNA]</scope>
</reference>
<dbReference type="AlphaFoldDB" id="A0A1F6FHD6"/>
<organism evidence="1 2">
    <name type="scientific">Candidatus Kaiserbacteria bacterium RIFCSPLOWO2_12_FULL_45_26</name>
    <dbReference type="NCBI Taxonomy" id="1798525"/>
    <lineage>
        <taxon>Bacteria</taxon>
        <taxon>Candidatus Kaiseribacteriota</taxon>
    </lineage>
</organism>
<dbReference type="EMBL" id="MFMM01000001">
    <property type="protein sequence ID" value="OGG85285.1"/>
    <property type="molecule type" value="Genomic_DNA"/>
</dbReference>
<evidence type="ECO:0000313" key="1">
    <source>
        <dbReference type="EMBL" id="OGG85285.1"/>
    </source>
</evidence>
<comment type="caution">
    <text evidence="1">The sequence shown here is derived from an EMBL/GenBank/DDBJ whole genome shotgun (WGS) entry which is preliminary data.</text>
</comment>
<protein>
    <submittedName>
        <fullName evidence="1">Uncharacterized protein</fullName>
    </submittedName>
</protein>
<dbReference type="Proteomes" id="UP000177325">
    <property type="component" value="Unassembled WGS sequence"/>
</dbReference>
<gene>
    <name evidence="1" type="ORF">A3G90_04500</name>
</gene>
<proteinExistence type="predicted"/>